<evidence type="ECO:0000313" key="3">
    <source>
        <dbReference type="Proteomes" id="UP000294947"/>
    </source>
</evidence>
<comment type="caution">
    <text evidence="2">The sequence shown here is derived from an EMBL/GenBank/DDBJ whole genome shotgun (WGS) entry which is preliminary data.</text>
</comment>
<dbReference type="Proteomes" id="UP000294947">
    <property type="component" value="Unassembled WGS sequence"/>
</dbReference>
<reference evidence="2 3" key="1">
    <citation type="submission" date="2019-03" db="EMBL/GenBank/DDBJ databases">
        <title>Draft genome sequences of novel Actinobacteria.</title>
        <authorList>
            <person name="Sahin N."/>
            <person name="Ay H."/>
            <person name="Saygin H."/>
        </authorList>
    </citation>
    <scope>NUCLEOTIDE SEQUENCE [LARGE SCALE GENOMIC DNA]</scope>
    <source>
        <strain evidence="2 3">7K502</strain>
    </source>
</reference>
<feature type="transmembrane region" description="Helical" evidence="1">
    <location>
        <begin position="45"/>
        <end position="63"/>
    </location>
</feature>
<keyword evidence="1" id="KW-0812">Transmembrane</keyword>
<organism evidence="2 3">
    <name type="scientific">Saccharopolyspora elongata</name>
    <dbReference type="NCBI Taxonomy" id="2530387"/>
    <lineage>
        <taxon>Bacteria</taxon>
        <taxon>Bacillati</taxon>
        <taxon>Actinomycetota</taxon>
        <taxon>Actinomycetes</taxon>
        <taxon>Pseudonocardiales</taxon>
        <taxon>Pseudonocardiaceae</taxon>
        <taxon>Saccharopolyspora</taxon>
    </lineage>
</organism>
<accession>A0A4R4XPG2</accession>
<name>A0A4R4XPG2_9PSEU</name>
<sequence>MALTLVVAASFVGFWFLWGQAFDYADMNQPVPARLETGKYVTTTMAAVGILGLIVTAFTALLLPRRAR</sequence>
<keyword evidence="1" id="KW-0472">Membrane</keyword>
<keyword evidence="3" id="KW-1185">Reference proteome</keyword>
<proteinExistence type="predicted"/>
<evidence type="ECO:0000313" key="2">
    <source>
        <dbReference type="EMBL" id="TDD33191.1"/>
    </source>
</evidence>
<evidence type="ECO:0000256" key="1">
    <source>
        <dbReference type="SAM" id="Phobius"/>
    </source>
</evidence>
<dbReference type="EMBL" id="SMKW01000173">
    <property type="protein sequence ID" value="TDD33191.1"/>
    <property type="molecule type" value="Genomic_DNA"/>
</dbReference>
<dbReference type="AlphaFoldDB" id="A0A4R4XPG2"/>
<protein>
    <submittedName>
        <fullName evidence="2">Uncharacterized protein</fullName>
    </submittedName>
</protein>
<keyword evidence="1" id="KW-1133">Transmembrane helix</keyword>
<gene>
    <name evidence="2" type="ORF">E1288_45725</name>
</gene>